<protein>
    <submittedName>
        <fullName evidence="2">Uncharacterized protein</fullName>
    </submittedName>
</protein>
<dbReference type="AlphaFoldDB" id="A0A395SYG6"/>
<evidence type="ECO:0000313" key="2">
    <source>
        <dbReference type="EMBL" id="RGP77534.1"/>
    </source>
</evidence>
<feature type="compositionally biased region" description="Low complexity" evidence="1">
    <location>
        <begin position="211"/>
        <end position="221"/>
    </location>
</feature>
<accession>A0A395SYG6</accession>
<feature type="compositionally biased region" description="Basic and acidic residues" evidence="1">
    <location>
        <begin position="478"/>
        <end position="506"/>
    </location>
</feature>
<feature type="region of interest" description="Disordered" evidence="1">
    <location>
        <begin position="62"/>
        <end position="91"/>
    </location>
</feature>
<gene>
    <name evidence="2" type="ORF">FLONG3_4319</name>
</gene>
<evidence type="ECO:0000256" key="1">
    <source>
        <dbReference type="SAM" id="MobiDB-lite"/>
    </source>
</evidence>
<dbReference type="EMBL" id="PXOG01000091">
    <property type="protein sequence ID" value="RGP77534.1"/>
    <property type="molecule type" value="Genomic_DNA"/>
</dbReference>
<dbReference type="OrthoDB" id="4814848at2759"/>
<sequence length="519" mass="59591">MAGENDLGFLLSLADHMNFTQWVDENFHESTSEFDLTDMNLLDNFVNPEEHIDRLGSPSDVFEESEFADPNPDMASQPAKSEPRSETSELNDVVSLENNDPMAEEDVSAEDNVQDGNVPGSVSTLTPVAQSLRVDSVEPALTECKQENQPIQTQDQDEYQLRNQYHLPIHNQIYSQAQPEGQVQGQAPPYQPFTYPNPYIHGNYQQTNYHPQGVVPQSDQPQPQPQPQPQYHFPSMMPSFNPNPQPLRPTTRPPIDQPPKKYRAAPQPTPQNKQQAWLVPRLEHFTRQYQGYINSPNVARGIETVFLSLSHPPETATTTLPDTDMSFPRSTHEYRLRIRQMFEAICDWSSPREWRAKMGHSMAAQWIDRVKRDRHSRGLSTKMTDLTDEDLAPPPNLMPPVEEQWKNVIHRRLSDIEIELLCAKILNEAMLAQQGQNFIPLWSNSETQWEEWQLNKVLIHSALRASWISRITNSPFSETRRKDQNKAGNDRKRTLIEQVESRKRPGNEQSGGKQKKPRI</sequence>
<proteinExistence type="predicted"/>
<dbReference type="Proteomes" id="UP000266234">
    <property type="component" value="Unassembled WGS sequence"/>
</dbReference>
<reference evidence="2 3" key="1">
    <citation type="journal article" date="2018" name="PLoS Pathog.">
        <title>Evolution of structural diversity of trichothecenes, a family of toxins produced by plant pathogenic and entomopathogenic fungi.</title>
        <authorList>
            <person name="Proctor R.H."/>
            <person name="McCormick S.P."/>
            <person name="Kim H.S."/>
            <person name="Cardoza R.E."/>
            <person name="Stanley A.M."/>
            <person name="Lindo L."/>
            <person name="Kelly A."/>
            <person name="Brown D.W."/>
            <person name="Lee T."/>
            <person name="Vaughan M.M."/>
            <person name="Alexander N.J."/>
            <person name="Busman M."/>
            <person name="Gutierrez S."/>
        </authorList>
    </citation>
    <scope>NUCLEOTIDE SEQUENCE [LARGE SCALE GENOMIC DNA]</scope>
    <source>
        <strain evidence="2 3">NRRL 20695</strain>
    </source>
</reference>
<keyword evidence="3" id="KW-1185">Reference proteome</keyword>
<feature type="compositionally biased region" description="Pro residues" evidence="1">
    <location>
        <begin position="241"/>
        <end position="257"/>
    </location>
</feature>
<comment type="caution">
    <text evidence="2">The sequence shown here is derived from an EMBL/GenBank/DDBJ whole genome shotgun (WGS) entry which is preliminary data.</text>
</comment>
<feature type="region of interest" description="Disordered" evidence="1">
    <location>
        <begin position="178"/>
        <end position="273"/>
    </location>
</feature>
<evidence type="ECO:0000313" key="3">
    <source>
        <dbReference type="Proteomes" id="UP000266234"/>
    </source>
</evidence>
<name>A0A395SYG6_9HYPO</name>
<organism evidence="2 3">
    <name type="scientific">Fusarium longipes</name>
    <dbReference type="NCBI Taxonomy" id="694270"/>
    <lineage>
        <taxon>Eukaryota</taxon>
        <taxon>Fungi</taxon>
        <taxon>Dikarya</taxon>
        <taxon>Ascomycota</taxon>
        <taxon>Pezizomycotina</taxon>
        <taxon>Sordariomycetes</taxon>
        <taxon>Hypocreomycetidae</taxon>
        <taxon>Hypocreales</taxon>
        <taxon>Nectriaceae</taxon>
        <taxon>Fusarium</taxon>
    </lineage>
</organism>
<dbReference type="STRING" id="694270.A0A395SYG6"/>
<feature type="region of interest" description="Disordered" evidence="1">
    <location>
        <begin position="478"/>
        <end position="519"/>
    </location>
</feature>